<evidence type="ECO:0000256" key="1">
    <source>
        <dbReference type="ARBA" id="ARBA00022553"/>
    </source>
</evidence>
<dbReference type="GO" id="GO:0006457">
    <property type="term" value="P:protein folding"/>
    <property type="evidence" value="ECO:0007669"/>
    <property type="project" value="TreeGrafter"/>
</dbReference>
<feature type="region of interest" description="Disordered" evidence="2">
    <location>
        <begin position="320"/>
        <end position="345"/>
    </location>
</feature>
<organism evidence="4 5">
    <name type="scientific">Dimorphilus gyrociliatus</name>
    <dbReference type="NCBI Taxonomy" id="2664684"/>
    <lineage>
        <taxon>Eukaryota</taxon>
        <taxon>Metazoa</taxon>
        <taxon>Spiralia</taxon>
        <taxon>Lophotrochozoa</taxon>
        <taxon>Annelida</taxon>
        <taxon>Polychaeta</taxon>
        <taxon>Polychaeta incertae sedis</taxon>
        <taxon>Dinophilidae</taxon>
        <taxon>Dimorphilus</taxon>
    </lineage>
</organism>
<evidence type="ECO:0000313" key="5">
    <source>
        <dbReference type="Proteomes" id="UP000549394"/>
    </source>
</evidence>
<evidence type="ECO:0000256" key="2">
    <source>
        <dbReference type="SAM" id="MobiDB-lite"/>
    </source>
</evidence>
<evidence type="ECO:0000259" key="3">
    <source>
        <dbReference type="PROSITE" id="PS51203"/>
    </source>
</evidence>
<dbReference type="InterPro" id="IPR025934">
    <property type="entry name" value="NudC_N_dom"/>
</dbReference>
<dbReference type="OrthoDB" id="515366at2759"/>
<dbReference type="EMBL" id="CAJFCJ010000021">
    <property type="protein sequence ID" value="CAD5124439.1"/>
    <property type="molecule type" value="Genomic_DNA"/>
</dbReference>
<dbReference type="InterPro" id="IPR008978">
    <property type="entry name" value="HSP20-like_chaperone"/>
</dbReference>
<dbReference type="SUPFAM" id="SSF49764">
    <property type="entry name" value="HSP20-like chaperones"/>
    <property type="match status" value="1"/>
</dbReference>
<keyword evidence="5" id="KW-1185">Reference proteome</keyword>
<dbReference type="Proteomes" id="UP000549394">
    <property type="component" value="Unassembled WGS sequence"/>
</dbReference>
<name>A0A7I8W8F4_9ANNE</name>
<comment type="caution">
    <text evidence="4">The sequence shown here is derived from an EMBL/GenBank/DDBJ whole genome shotgun (WGS) entry which is preliminary data.</text>
</comment>
<dbReference type="PROSITE" id="PS51203">
    <property type="entry name" value="CS"/>
    <property type="match status" value="1"/>
</dbReference>
<dbReference type="AlphaFoldDB" id="A0A7I8W8F4"/>
<keyword evidence="1" id="KW-0597">Phosphoprotein</keyword>
<evidence type="ECO:0000313" key="4">
    <source>
        <dbReference type="EMBL" id="CAD5124439.1"/>
    </source>
</evidence>
<proteinExistence type="predicted"/>
<dbReference type="Gene3D" id="2.60.40.790">
    <property type="match status" value="1"/>
</dbReference>
<gene>
    <name evidence="4" type="ORF">DGYR_LOCUS11981</name>
</gene>
<dbReference type="Pfam" id="PF14050">
    <property type="entry name" value="Nudc_N"/>
    <property type="match status" value="1"/>
</dbReference>
<dbReference type="GO" id="GO:0051082">
    <property type="term" value="F:unfolded protein binding"/>
    <property type="evidence" value="ECO:0007669"/>
    <property type="project" value="TreeGrafter"/>
</dbReference>
<dbReference type="Pfam" id="PF04969">
    <property type="entry name" value="CS"/>
    <property type="match status" value="1"/>
</dbReference>
<sequence>MASSSEKYDSVLLGILQSEGKIHHFLEAIFGFLYRKTDFYRLLRDGSDKLGFPPGVAEKIAYGSFKRFKDMADKDEVERDKLLQLKAKEIQEKALNSNPPPVVQEEEVSTSASQPSEKKSNDSEVKDQSTEQKPSIDKKNTETKKIEDSPEGEQGVYQAKADCYNGAELENYAWSQTITDLDLRVYVSKTTKKGKEISVSVNRKSIKVVQKTQNEDRILIDGKFAWDVRADECVWSLVPGEYVHINLEKIEERWWESALKGEPTINVRKIDASRPITDLDDEAQAKIEEMMYNEQMKRLGKPQSHEKKVHEMLKQAWDAEGSPFKGQPFDPSLVNVANPNSQQPF</sequence>
<dbReference type="GO" id="GO:0005737">
    <property type="term" value="C:cytoplasm"/>
    <property type="evidence" value="ECO:0007669"/>
    <property type="project" value="TreeGrafter"/>
</dbReference>
<dbReference type="PANTHER" id="PTHR12356:SF19">
    <property type="entry name" value="NUDC DOMAIN-CONTAINING PROTEIN 3"/>
    <property type="match status" value="1"/>
</dbReference>
<feature type="compositionally biased region" description="Basic and acidic residues" evidence="2">
    <location>
        <begin position="116"/>
        <end position="148"/>
    </location>
</feature>
<accession>A0A7I8W8F4</accession>
<dbReference type="PANTHER" id="PTHR12356">
    <property type="entry name" value="NUCLEAR MOVEMENT PROTEIN NUDC"/>
    <property type="match status" value="1"/>
</dbReference>
<dbReference type="InterPro" id="IPR037898">
    <property type="entry name" value="NudC_fam"/>
</dbReference>
<feature type="domain" description="CS" evidence="3">
    <location>
        <begin position="167"/>
        <end position="259"/>
    </location>
</feature>
<feature type="compositionally biased region" description="Polar residues" evidence="2">
    <location>
        <begin position="335"/>
        <end position="345"/>
    </location>
</feature>
<feature type="region of interest" description="Disordered" evidence="2">
    <location>
        <begin position="91"/>
        <end position="156"/>
    </location>
</feature>
<reference evidence="4 5" key="1">
    <citation type="submission" date="2020-08" db="EMBL/GenBank/DDBJ databases">
        <authorList>
            <person name="Hejnol A."/>
        </authorList>
    </citation>
    <scope>NUCLEOTIDE SEQUENCE [LARGE SCALE GENOMIC DNA]</scope>
</reference>
<dbReference type="InterPro" id="IPR007052">
    <property type="entry name" value="CS_dom"/>
</dbReference>
<protein>
    <submittedName>
        <fullName evidence="4">DgyrCDS12722</fullName>
    </submittedName>
</protein>